<protein>
    <submittedName>
        <fullName evidence="2">Alkaline phosphatase family protein</fullName>
    </submittedName>
</protein>
<accession>A0ABT1WHG4</accession>
<dbReference type="InterPro" id="IPR029052">
    <property type="entry name" value="Metallo-depent_PP-like"/>
</dbReference>
<dbReference type="EMBL" id="JANIGO010000003">
    <property type="protein sequence ID" value="MCQ8896974.1"/>
    <property type="molecule type" value="Genomic_DNA"/>
</dbReference>
<gene>
    <name evidence="2" type="ORF">NQT62_11075</name>
</gene>
<dbReference type="Pfam" id="PF19050">
    <property type="entry name" value="PhoD_2"/>
    <property type="match status" value="2"/>
</dbReference>
<evidence type="ECO:0000313" key="2">
    <source>
        <dbReference type="EMBL" id="MCQ8896974.1"/>
    </source>
</evidence>
<dbReference type="Gene3D" id="3.60.21.70">
    <property type="entry name" value="PhoD-like phosphatase"/>
    <property type="match status" value="1"/>
</dbReference>
<dbReference type="RefSeq" id="WP_256764762.1">
    <property type="nucleotide sequence ID" value="NZ_JANIGO010000003.1"/>
</dbReference>
<dbReference type="PANTHER" id="PTHR46689">
    <property type="entry name" value="MEMBRANE PROTEIN, PUTATIVE-RELATED"/>
    <property type="match status" value="1"/>
</dbReference>
<keyword evidence="3" id="KW-1185">Reference proteome</keyword>
<dbReference type="Proteomes" id="UP001204142">
    <property type="component" value="Unassembled WGS sequence"/>
</dbReference>
<reference evidence="2 3" key="1">
    <citation type="submission" date="2022-07" db="EMBL/GenBank/DDBJ databases">
        <authorList>
            <person name="Xamxidin M."/>
            <person name="Wu M."/>
        </authorList>
    </citation>
    <scope>NUCLEOTIDE SEQUENCE [LARGE SCALE GENOMIC DNA]</scope>
    <source>
        <strain evidence="2 3">NBRC 111650</strain>
    </source>
</reference>
<dbReference type="InterPro" id="IPR018946">
    <property type="entry name" value="PhoD-like_MPP"/>
</dbReference>
<organism evidence="2 3">
    <name type="scientific">Limnobacter humi</name>
    <dbReference type="NCBI Taxonomy" id="1778671"/>
    <lineage>
        <taxon>Bacteria</taxon>
        <taxon>Pseudomonadati</taxon>
        <taxon>Pseudomonadota</taxon>
        <taxon>Betaproteobacteria</taxon>
        <taxon>Burkholderiales</taxon>
        <taxon>Burkholderiaceae</taxon>
        <taxon>Limnobacter</taxon>
    </lineage>
</organism>
<dbReference type="InterPro" id="IPR043904">
    <property type="entry name" value="PhoD_2-like"/>
</dbReference>
<comment type="caution">
    <text evidence="2">The sequence shown here is derived from an EMBL/GenBank/DDBJ whole genome shotgun (WGS) entry which is preliminary data.</text>
</comment>
<sequence>MPNTNTLMLGPLLGLESDTLYTVCFAAPTTVQQASVRLQQGGQATDRPAQCLSTTAQWGFWRADIQVPTRATAQQCAYAVLLDGVVATSQQGLSQWVFEVPGNSQAPRLAYASCNGFSDPKLMKNTAEPFALWKKLLNDHAKAPIHLLLMGGDQVYADSLWGSVPLLKRWSALPKDQKCTLKPASKELAALQSAYVNLYLERWNEPSTAQALATIPSLMMWDDHDIVDGWGSYSDDLQQSPVMQAAFQAANTAFQLFQLRGRSTNTTLLAPQAAHHSALLRFRGLNILALDNRSDRCLNRIMSEPHWQTVINTLNTLTNGDLLVMSGVPVVYRDFSFVEQTLDTLPGDQELTDDLKDHWRARAHQGERARFIMRLLDNARQRKARQHQARTVILSGDVHVGCLGVVQDTTGHSPVNLHQVVSSGIVHPAPNALQWAGILATTNDRDETLDENGHVRSRMLTPFGSSTYLRTRNYATLQEGTDGKLWVNWVCENGNQPHYPLA</sequence>
<dbReference type="SUPFAM" id="SSF56300">
    <property type="entry name" value="Metallo-dependent phosphatases"/>
    <property type="match status" value="1"/>
</dbReference>
<feature type="domain" description="PhoD-like phosphatase" evidence="1">
    <location>
        <begin position="347"/>
        <end position="432"/>
    </location>
</feature>
<feature type="domain" description="PhoD-like phosphatase" evidence="1">
    <location>
        <begin position="88"/>
        <end position="344"/>
    </location>
</feature>
<dbReference type="InterPro" id="IPR038607">
    <property type="entry name" value="PhoD-like_sf"/>
</dbReference>
<dbReference type="CDD" id="cd07389">
    <property type="entry name" value="MPP_PhoD"/>
    <property type="match status" value="1"/>
</dbReference>
<evidence type="ECO:0000313" key="3">
    <source>
        <dbReference type="Proteomes" id="UP001204142"/>
    </source>
</evidence>
<dbReference type="PANTHER" id="PTHR46689:SF2">
    <property type="entry name" value="WW DOMAIN PROTEIN (AFU_ORTHOLOGUE AFUA_6G06520)"/>
    <property type="match status" value="1"/>
</dbReference>
<evidence type="ECO:0000259" key="1">
    <source>
        <dbReference type="Pfam" id="PF19050"/>
    </source>
</evidence>
<proteinExistence type="predicted"/>
<name>A0ABT1WHG4_9BURK</name>